<comment type="caution">
    <text evidence="2">The sequence shown here is derived from an EMBL/GenBank/DDBJ whole genome shotgun (WGS) entry which is preliminary data.</text>
</comment>
<evidence type="ECO:0000313" key="2">
    <source>
        <dbReference type="EMBL" id="MBJ6723345.1"/>
    </source>
</evidence>
<dbReference type="AlphaFoldDB" id="A0A8J7JG34"/>
<keyword evidence="3" id="KW-1185">Reference proteome</keyword>
<proteinExistence type="predicted"/>
<evidence type="ECO:0000259" key="1">
    <source>
        <dbReference type="Pfam" id="PF13682"/>
    </source>
</evidence>
<dbReference type="Pfam" id="PF13682">
    <property type="entry name" value="CZB"/>
    <property type="match status" value="1"/>
</dbReference>
<dbReference type="Proteomes" id="UP000636888">
    <property type="component" value="Unassembled WGS sequence"/>
</dbReference>
<evidence type="ECO:0000313" key="3">
    <source>
        <dbReference type="Proteomes" id="UP000636888"/>
    </source>
</evidence>
<feature type="domain" description="Chemoreceptor zinc-binding" evidence="1">
    <location>
        <begin position="13"/>
        <end position="79"/>
    </location>
</feature>
<sequence>MDPRELNKAMAAHGVWKVRLREAIANGTSEFDPFTVSQDHECEFGKWLYRIPDADRPPAFWEKVKELHEQFHREAGRILHLALSGKGEEALARVSDLRGDFVQTSIELTNTLQAWKEAASAG</sequence>
<organism evidence="2 3">
    <name type="scientific">Geomesophilobacter sediminis</name>
    <dbReference type="NCBI Taxonomy" id="2798584"/>
    <lineage>
        <taxon>Bacteria</taxon>
        <taxon>Pseudomonadati</taxon>
        <taxon>Thermodesulfobacteriota</taxon>
        <taxon>Desulfuromonadia</taxon>
        <taxon>Geobacterales</taxon>
        <taxon>Geobacteraceae</taxon>
        <taxon>Geomesophilobacter</taxon>
    </lineage>
</organism>
<protein>
    <submittedName>
        <fullName evidence="2">CZB domain-containing protein</fullName>
    </submittedName>
</protein>
<accession>A0A8J7JG34</accession>
<gene>
    <name evidence="2" type="ORF">JFN93_01375</name>
</gene>
<dbReference type="EMBL" id="JAEMHM010000001">
    <property type="protein sequence ID" value="MBJ6723345.1"/>
    <property type="molecule type" value="Genomic_DNA"/>
</dbReference>
<dbReference type="RefSeq" id="WP_199382179.1">
    <property type="nucleotide sequence ID" value="NZ_JAEMHM010000001.1"/>
</dbReference>
<dbReference type="InterPro" id="IPR025991">
    <property type="entry name" value="Chemoreceptor_zinc-bind_dom"/>
</dbReference>
<name>A0A8J7JG34_9BACT</name>
<dbReference type="Gene3D" id="1.20.120.30">
    <property type="entry name" value="Aspartate receptor, ligand-binding domain"/>
    <property type="match status" value="1"/>
</dbReference>
<reference evidence="2" key="1">
    <citation type="submission" date="2020-12" db="EMBL/GenBank/DDBJ databases">
        <title>Geomonas sp. Red875, isolated from river sediment.</title>
        <authorList>
            <person name="Xu Z."/>
            <person name="Zhang Z."/>
            <person name="Masuda Y."/>
            <person name="Itoh H."/>
            <person name="Senoo K."/>
        </authorList>
    </citation>
    <scope>NUCLEOTIDE SEQUENCE</scope>
    <source>
        <strain evidence="2">Red875</strain>
    </source>
</reference>